<feature type="transmembrane region" description="Helical" evidence="13">
    <location>
        <begin position="195"/>
        <end position="216"/>
    </location>
</feature>
<reference evidence="14 15" key="1">
    <citation type="submission" date="2014-09" db="EMBL/GenBank/DDBJ databases">
        <authorList>
            <person name="Hornung B.V."/>
        </authorList>
    </citation>
    <scope>NUCLEOTIDE SEQUENCE [LARGE SCALE GENOMIC DNA]</scope>
    <source>
        <strain evidence="14 15">FRIFI</strain>
    </source>
</reference>
<dbReference type="PIRSF" id="PIRSF006603">
    <property type="entry name" value="DinF"/>
    <property type="match status" value="1"/>
</dbReference>
<dbReference type="PANTHER" id="PTHR43298:SF2">
    <property type="entry name" value="FMN_FAD EXPORTER YEEO-RELATED"/>
    <property type="match status" value="1"/>
</dbReference>
<dbReference type="InterPro" id="IPR002528">
    <property type="entry name" value="MATE_fam"/>
</dbReference>
<dbReference type="CDD" id="cd13134">
    <property type="entry name" value="MATE_like_8"/>
    <property type="match status" value="1"/>
</dbReference>
<evidence type="ECO:0000256" key="2">
    <source>
        <dbReference type="ARBA" id="ARBA00004651"/>
    </source>
</evidence>
<evidence type="ECO:0000256" key="8">
    <source>
        <dbReference type="ARBA" id="ARBA00022692"/>
    </source>
</evidence>
<evidence type="ECO:0000256" key="9">
    <source>
        <dbReference type="ARBA" id="ARBA00022989"/>
    </source>
</evidence>
<keyword evidence="7" id="KW-1003">Cell membrane</keyword>
<dbReference type="GO" id="GO:0042910">
    <property type="term" value="F:xenobiotic transmembrane transporter activity"/>
    <property type="evidence" value="ECO:0007669"/>
    <property type="project" value="InterPro"/>
</dbReference>
<dbReference type="AlphaFoldDB" id="A0A2P2BSI9"/>
<dbReference type="InterPro" id="IPR050222">
    <property type="entry name" value="MATE_MdtK"/>
</dbReference>
<evidence type="ECO:0000256" key="6">
    <source>
        <dbReference type="ARBA" id="ARBA00022449"/>
    </source>
</evidence>
<proteinExistence type="inferred from homology"/>
<dbReference type="NCBIfam" id="TIGR00797">
    <property type="entry name" value="matE"/>
    <property type="match status" value="1"/>
</dbReference>
<dbReference type="Proteomes" id="UP000245695">
    <property type="component" value="Chromosome 1"/>
</dbReference>
<name>A0A2P2BSI9_9FIRM</name>
<feature type="transmembrane region" description="Helical" evidence="13">
    <location>
        <begin position="163"/>
        <end position="183"/>
    </location>
</feature>
<feature type="transmembrane region" description="Helical" evidence="13">
    <location>
        <begin position="316"/>
        <end position="337"/>
    </location>
</feature>
<keyword evidence="5" id="KW-0813">Transport</keyword>
<feature type="transmembrane region" description="Helical" evidence="13">
    <location>
        <begin position="358"/>
        <end position="380"/>
    </location>
</feature>
<keyword evidence="11 13" id="KW-0472">Membrane</keyword>
<evidence type="ECO:0000256" key="5">
    <source>
        <dbReference type="ARBA" id="ARBA00022448"/>
    </source>
</evidence>
<dbReference type="GO" id="GO:0005886">
    <property type="term" value="C:plasma membrane"/>
    <property type="evidence" value="ECO:0007669"/>
    <property type="project" value="UniProtKB-SubCell"/>
</dbReference>
<comment type="function">
    <text evidence="1">Multidrug efflux pump.</text>
</comment>
<organism evidence="14 15">
    <name type="scientific">Romboutsia hominis</name>
    <dbReference type="NCBI Taxonomy" id="1507512"/>
    <lineage>
        <taxon>Bacteria</taxon>
        <taxon>Bacillati</taxon>
        <taxon>Bacillota</taxon>
        <taxon>Clostridia</taxon>
        <taxon>Peptostreptococcales</taxon>
        <taxon>Peptostreptococcaceae</taxon>
        <taxon>Romboutsia</taxon>
    </lineage>
</organism>
<dbReference type="InterPro" id="IPR048279">
    <property type="entry name" value="MdtK-like"/>
</dbReference>
<accession>A0A2P2BSI9</accession>
<keyword evidence="9 13" id="KW-1133">Transmembrane helix</keyword>
<dbReference type="GO" id="GO:0015297">
    <property type="term" value="F:antiporter activity"/>
    <property type="evidence" value="ECO:0007669"/>
    <property type="project" value="UniProtKB-KW"/>
</dbReference>
<keyword evidence="6" id="KW-0050">Antiport</keyword>
<evidence type="ECO:0000256" key="7">
    <source>
        <dbReference type="ARBA" id="ARBA00022475"/>
    </source>
</evidence>
<evidence type="ECO:0000256" key="4">
    <source>
        <dbReference type="ARBA" id="ARBA00020268"/>
    </source>
</evidence>
<feature type="transmembrane region" description="Helical" evidence="13">
    <location>
        <begin position="400"/>
        <end position="423"/>
    </location>
</feature>
<protein>
    <recommendedName>
        <fullName evidence="4">Probable multidrug resistance protein NorM</fullName>
    </recommendedName>
    <alternativeName>
        <fullName evidence="12">Multidrug-efflux transporter</fullName>
    </alternativeName>
</protein>
<evidence type="ECO:0000256" key="12">
    <source>
        <dbReference type="ARBA" id="ARBA00031636"/>
    </source>
</evidence>
<feature type="transmembrane region" description="Helical" evidence="13">
    <location>
        <begin position="12"/>
        <end position="30"/>
    </location>
</feature>
<keyword evidence="8 13" id="KW-0812">Transmembrane</keyword>
<evidence type="ECO:0000256" key="10">
    <source>
        <dbReference type="ARBA" id="ARBA00023065"/>
    </source>
</evidence>
<feature type="transmembrane region" description="Helical" evidence="13">
    <location>
        <begin position="94"/>
        <end position="115"/>
    </location>
</feature>
<sequence length="454" mass="50638">MYMTKDKSFYKSIIDISIPIAIQNLITVSVNMADTVMLGRLGEVELSSAAIANHLFFILMILMFGISGGSNVMCSQYYGKKDIKSIHKVITITYWLSIALSILFVLVAMVMPGAFMKLFTDDISVISMGEKYIRIVSISYVFYSLTVSTVGVLRSIKTVKIPMIIHSISLFINIFLNYILIFGRFGISPLGIKGAAIATVISRIIEFFIIFAYIIFKESKIKYRLNYILKIDKIIFNDYVKVTYPIFFNELCWSVGSSMISIIVGRMGTSVVAANSINNVVNQFATLFIQGLSSASSVIIGNAIGKGNYEKVKEYANTIIILSIIVGVISALMIYLCKDVILGFYNISQETKLISKEIMTATAIVALFRSLSSNLMMGVLRGGGDNKYVFKYEMIFMWGLSIPLGFIGAFIFNLPIPIVFFLLKSDEILKGIVGFIRVKSGNWINDVTRDKKDM</sequence>
<dbReference type="Pfam" id="PF01554">
    <property type="entry name" value="MatE"/>
    <property type="match status" value="2"/>
</dbReference>
<feature type="transmembrane region" description="Helical" evidence="13">
    <location>
        <begin position="284"/>
        <end position="304"/>
    </location>
</feature>
<dbReference type="KEGG" id="rhom:FRIFI_1761"/>
<comment type="subcellular location">
    <subcellularLocation>
        <location evidence="2">Cell membrane</location>
        <topology evidence="2">Multi-pass membrane protein</topology>
    </subcellularLocation>
</comment>
<comment type="similarity">
    <text evidence="3">Belongs to the multi antimicrobial extrusion (MATE) (TC 2.A.66.1) family.</text>
</comment>
<evidence type="ECO:0000313" key="15">
    <source>
        <dbReference type="Proteomes" id="UP000245695"/>
    </source>
</evidence>
<evidence type="ECO:0000313" key="14">
    <source>
        <dbReference type="EMBL" id="CEI73292.1"/>
    </source>
</evidence>
<feature type="transmembrane region" description="Helical" evidence="13">
    <location>
        <begin position="135"/>
        <end position="156"/>
    </location>
</feature>
<keyword evidence="15" id="KW-1185">Reference proteome</keyword>
<evidence type="ECO:0000256" key="13">
    <source>
        <dbReference type="SAM" id="Phobius"/>
    </source>
</evidence>
<gene>
    <name evidence="14" type="ORF">FRIFI_1761</name>
</gene>
<feature type="transmembrane region" description="Helical" evidence="13">
    <location>
        <begin position="50"/>
        <end position="73"/>
    </location>
</feature>
<evidence type="ECO:0000256" key="11">
    <source>
        <dbReference type="ARBA" id="ARBA00023136"/>
    </source>
</evidence>
<dbReference type="EMBL" id="LN650648">
    <property type="protein sequence ID" value="CEI73292.1"/>
    <property type="molecule type" value="Genomic_DNA"/>
</dbReference>
<dbReference type="GO" id="GO:0006811">
    <property type="term" value="P:monoatomic ion transport"/>
    <property type="evidence" value="ECO:0007669"/>
    <property type="project" value="UniProtKB-KW"/>
</dbReference>
<evidence type="ECO:0000256" key="1">
    <source>
        <dbReference type="ARBA" id="ARBA00003408"/>
    </source>
</evidence>
<keyword evidence="10" id="KW-0406">Ion transport</keyword>
<evidence type="ECO:0000256" key="3">
    <source>
        <dbReference type="ARBA" id="ARBA00010199"/>
    </source>
</evidence>
<dbReference type="PANTHER" id="PTHR43298">
    <property type="entry name" value="MULTIDRUG RESISTANCE PROTEIN NORM-RELATED"/>
    <property type="match status" value="1"/>
</dbReference>